<proteinExistence type="inferred from homology"/>
<accession>A0A812UYK1</accession>
<keyword evidence="12" id="KW-0966">Cell projection</keyword>
<dbReference type="GO" id="GO:0005634">
    <property type="term" value="C:nucleus"/>
    <property type="evidence" value="ECO:0007669"/>
    <property type="project" value="UniProtKB-SubCell"/>
</dbReference>
<evidence type="ECO:0000256" key="7">
    <source>
        <dbReference type="ARBA" id="ARBA00023054"/>
    </source>
</evidence>
<dbReference type="Pfam" id="PF13868">
    <property type="entry name" value="TPH"/>
    <property type="match status" value="1"/>
</dbReference>
<dbReference type="PANTHER" id="PTHR19265:SF0">
    <property type="entry name" value="MEIOSIS-SPECIFIC NUCLEAR STRUCTURAL PROTEIN 1"/>
    <property type="match status" value="1"/>
</dbReference>
<organism evidence="17 18">
    <name type="scientific">Symbiodinium necroappetens</name>
    <dbReference type="NCBI Taxonomy" id="1628268"/>
    <lineage>
        <taxon>Eukaryota</taxon>
        <taxon>Sar</taxon>
        <taxon>Alveolata</taxon>
        <taxon>Dinophyceae</taxon>
        <taxon>Suessiales</taxon>
        <taxon>Symbiodiniaceae</taxon>
        <taxon>Symbiodinium</taxon>
    </lineage>
</organism>
<keyword evidence="11" id="KW-0469">Meiosis</keyword>
<evidence type="ECO:0000256" key="5">
    <source>
        <dbReference type="ARBA" id="ARBA00022490"/>
    </source>
</evidence>
<comment type="similarity">
    <text evidence="3">Belongs to the MNS1 family.</text>
</comment>
<sequence length="498" mass="60817">MQREQEAKDQELRRRLMENNIYAGYGKSELNVEKKRRALSEANERRELYMDYSFVKTEQDKTKRVQIAQFEEQLADELAKRKAEQMRHDMDRRRICDGSEELRVLKERLHMAKVNKERAQQLLEIEVRKEKDRITGHLLAEHMENERLEQQELEHKLDIEKKRQRERVKVINQQQIAMKEAQREEAMQEYIKERNQVEELVAKIADEDANEAKARAEKQMESRVMLQQFMVEQKANQEKLEAEEKAENERIEQFARDKREREERLEQERQEKEKEKLRILNAMLGQMEAKNKEAEELELLRNDLHLEELEAESRRREEMQMRKKLEDKEEMKNAYLVQMRAKEEKMLHAREEEGRMREELLKKFAEDDRLEQLNEQKRRMKVEQHRREAERLVELRREMYELARAQEREEQDALRKDEDKRRLIIEDERRRLLREHGQELKKFLPKHTLESMEDYKLLFGEEVILPEHFSFNHNWQNKALPTMRCSTTCKPMHCLLCI</sequence>
<dbReference type="AlphaFoldDB" id="A0A812UYK1"/>
<evidence type="ECO:0000256" key="6">
    <source>
        <dbReference type="ARBA" id="ARBA00022846"/>
    </source>
</evidence>
<evidence type="ECO:0000256" key="1">
    <source>
        <dbReference type="ARBA" id="ARBA00004123"/>
    </source>
</evidence>
<feature type="coiled-coil region" evidence="14">
    <location>
        <begin position="370"/>
        <end position="412"/>
    </location>
</feature>
<dbReference type="InterPro" id="IPR043597">
    <property type="entry name" value="TPH_dom"/>
</dbReference>
<dbReference type="GO" id="GO:0051321">
    <property type="term" value="P:meiotic cell cycle"/>
    <property type="evidence" value="ECO:0007669"/>
    <property type="project" value="UniProtKB-KW"/>
</dbReference>
<keyword evidence="10" id="KW-0539">Nucleus</keyword>
<evidence type="ECO:0000256" key="12">
    <source>
        <dbReference type="ARBA" id="ARBA00023273"/>
    </source>
</evidence>
<keyword evidence="6" id="KW-0282">Flagellum</keyword>
<evidence type="ECO:0000256" key="10">
    <source>
        <dbReference type="ARBA" id="ARBA00023242"/>
    </source>
</evidence>
<evidence type="ECO:0000256" key="2">
    <source>
        <dbReference type="ARBA" id="ARBA00004611"/>
    </source>
</evidence>
<gene>
    <name evidence="17" type="primary">MNS1</name>
    <name evidence="17" type="ORF">SNEC2469_LOCUS17315</name>
</gene>
<keyword evidence="7 14" id="KW-0175">Coiled coil</keyword>
<protein>
    <recommendedName>
        <fullName evidence="4">Meiosis-specific nuclear structural protein 1</fullName>
    </recommendedName>
</protein>
<name>A0A812UYK1_9DINO</name>
<evidence type="ECO:0000256" key="15">
    <source>
        <dbReference type="SAM" id="MobiDB-lite"/>
    </source>
</evidence>
<comment type="caution">
    <text evidence="17">The sequence shown here is derived from an EMBL/GenBank/DDBJ whole genome shotgun (WGS) entry which is preliminary data.</text>
</comment>
<keyword evidence="5" id="KW-0963">Cytoplasm</keyword>
<keyword evidence="8" id="KW-0969">Cilium</keyword>
<evidence type="ECO:0000313" key="18">
    <source>
        <dbReference type="Proteomes" id="UP000601435"/>
    </source>
</evidence>
<dbReference type="PANTHER" id="PTHR19265">
    <property type="entry name" value="MEIOSIS-SPECIFIC NUCLEAR STRUCTURAL PROTEIN 1"/>
    <property type="match status" value="1"/>
</dbReference>
<evidence type="ECO:0000259" key="16">
    <source>
        <dbReference type="Pfam" id="PF13868"/>
    </source>
</evidence>
<reference evidence="17" key="1">
    <citation type="submission" date="2021-02" db="EMBL/GenBank/DDBJ databases">
        <authorList>
            <person name="Dougan E. K."/>
            <person name="Rhodes N."/>
            <person name="Thang M."/>
            <person name="Chan C."/>
        </authorList>
    </citation>
    <scope>NUCLEOTIDE SEQUENCE</scope>
</reference>
<evidence type="ECO:0000313" key="17">
    <source>
        <dbReference type="EMBL" id="CAE7606975.1"/>
    </source>
</evidence>
<evidence type="ECO:0000256" key="8">
    <source>
        <dbReference type="ARBA" id="ARBA00023069"/>
    </source>
</evidence>
<feature type="region of interest" description="Disordered" evidence="15">
    <location>
        <begin position="237"/>
        <end position="272"/>
    </location>
</feature>
<evidence type="ECO:0000256" key="9">
    <source>
        <dbReference type="ARBA" id="ARBA00023212"/>
    </source>
</evidence>
<evidence type="ECO:0000256" key="3">
    <source>
        <dbReference type="ARBA" id="ARBA00009158"/>
    </source>
</evidence>
<dbReference type="EMBL" id="CAJNJA010028598">
    <property type="protein sequence ID" value="CAE7606975.1"/>
    <property type="molecule type" value="Genomic_DNA"/>
</dbReference>
<comment type="function">
    <text evidence="13">Microtubule inner protein (MIP) part of the dynein-decorated doublet microtubules (DMTs) in cilia axoneme, which is required for motile cilia beating. May play a role in the control of meiotic division and germ cell differentiation through regulation of pairing and recombination during meiosis. Required for sperm flagella assembly. May play a role in the assembly and function of the outer dynein arm-docking complex (ODA-DC). ODA-DC mediates outer dynein arms (ODA) binding onto the axonemal doublet microtubules.</text>
</comment>
<comment type="subcellular location">
    <subcellularLocation>
        <location evidence="2">Cytoplasm</location>
        <location evidence="2">Cytoskeleton</location>
        <location evidence="2">Flagellum axoneme</location>
    </subcellularLocation>
    <subcellularLocation>
        <location evidence="1">Nucleus</location>
    </subcellularLocation>
</comment>
<dbReference type="InterPro" id="IPR026504">
    <property type="entry name" value="MNS1"/>
</dbReference>
<evidence type="ECO:0000256" key="13">
    <source>
        <dbReference type="ARBA" id="ARBA00046114"/>
    </source>
</evidence>
<evidence type="ECO:0000256" key="14">
    <source>
        <dbReference type="SAM" id="Coils"/>
    </source>
</evidence>
<dbReference type="Proteomes" id="UP000601435">
    <property type="component" value="Unassembled WGS sequence"/>
</dbReference>
<keyword evidence="9" id="KW-0206">Cytoskeleton</keyword>
<dbReference type="OrthoDB" id="197839at2759"/>
<evidence type="ECO:0000256" key="11">
    <source>
        <dbReference type="ARBA" id="ARBA00023254"/>
    </source>
</evidence>
<keyword evidence="18" id="KW-1185">Reference proteome</keyword>
<feature type="domain" description="Trichohyalin-plectin-homology" evidence="16">
    <location>
        <begin position="96"/>
        <end position="446"/>
    </location>
</feature>
<evidence type="ECO:0000256" key="4">
    <source>
        <dbReference type="ARBA" id="ARBA00014813"/>
    </source>
</evidence>